<dbReference type="KEGG" id="fal:FRAAL1644"/>
<evidence type="ECO:0000313" key="2">
    <source>
        <dbReference type="Proteomes" id="UP000000657"/>
    </source>
</evidence>
<gene>
    <name evidence="1" type="ordered locus">FRAAL1644</name>
</gene>
<protein>
    <submittedName>
        <fullName evidence="1">Uncharacterized protein</fullName>
    </submittedName>
</protein>
<reference evidence="1 2" key="1">
    <citation type="journal article" date="2007" name="Genome Res.">
        <title>Genome characteristics of facultatively symbiotic Frankia sp. strains reflect host range and host plant biogeography.</title>
        <authorList>
            <person name="Normand P."/>
            <person name="Lapierre P."/>
            <person name="Tisa L.S."/>
            <person name="Gogarten J.P."/>
            <person name="Alloisio N."/>
            <person name="Bagnarol E."/>
            <person name="Bassi C.A."/>
            <person name="Berry A.M."/>
            <person name="Bickhart D.M."/>
            <person name="Choisne N."/>
            <person name="Couloux A."/>
            <person name="Cournoyer B."/>
            <person name="Cruveiller S."/>
            <person name="Daubin V."/>
            <person name="Demange N."/>
            <person name="Francino M.P."/>
            <person name="Goltsman E."/>
            <person name="Huang Y."/>
            <person name="Kopp O.R."/>
            <person name="Labarre L."/>
            <person name="Lapidus A."/>
            <person name="Lavire C."/>
            <person name="Marechal J."/>
            <person name="Martinez M."/>
            <person name="Mastronunzio J.E."/>
            <person name="Mullin B.C."/>
            <person name="Niemann J."/>
            <person name="Pujic P."/>
            <person name="Rawnsley T."/>
            <person name="Rouy Z."/>
            <person name="Schenowitz C."/>
            <person name="Sellstedt A."/>
            <person name="Tavares F."/>
            <person name="Tomkins J.P."/>
            <person name="Vallenet D."/>
            <person name="Valverde C."/>
            <person name="Wall L.G."/>
            <person name="Wang Y."/>
            <person name="Medigue C."/>
            <person name="Benson D.R."/>
        </authorList>
    </citation>
    <scope>NUCLEOTIDE SEQUENCE [LARGE SCALE GENOMIC DNA]</scope>
    <source>
        <strain evidence="2">DSM 45986 / CECT 9034 / ACN14a</strain>
    </source>
</reference>
<dbReference type="HOGENOM" id="CLU_3025648_0_0_11"/>
<accession>Q0RQ77</accession>
<proteinExistence type="predicted"/>
<keyword evidence="2" id="KW-1185">Reference proteome</keyword>
<dbReference type="AlphaFoldDB" id="Q0RQ77"/>
<name>Q0RQ77_FRAAA</name>
<dbReference type="Proteomes" id="UP000000657">
    <property type="component" value="Chromosome"/>
</dbReference>
<dbReference type="STRING" id="326424.FRAAL1644"/>
<sequence>MPTGGPSSGSSFYLLFALQLLTVLAEVWHGCRCHRSANGDLASRRSGDTQRPPAA</sequence>
<organism evidence="1 2">
    <name type="scientific">Frankia alni (strain DSM 45986 / CECT 9034 / ACN14a)</name>
    <dbReference type="NCBI Taxonomy" id="326424"/>
    <lineage>
        <taxon>Bacteria</taxon>
        <taxon>Bacillati</taxon>
        <taxon>Actinomycetota</taxon>
        <taxon>Actinomycetes</taxon>
        <taxon>Frankiales</taxon>
        <taxon>Frankiaceae</taxon>
        <taxon>Frankia</taxon>
    </lineage>
</organism>
<dbReference type="EMBL" id="CT573213">
    <property type="protein sequence ID" value="CAJ60299.1"/>
    <property type="molecule type" value="Genomic_DNA"/>
</dbReference>
<evidence type="ECO:0000313" key="1">
    <source>
        <dbReference type="EMBL" id="CAJ60299.1"/>
    </source>
</evidence>